<organism evidence="1 2">
    <name type="scientific">Toxocara canis</name>
    <name type="common">Canine roundworm</name>
    <dbReference type="NCBI Taxonomy" id="6265"/>
    <lineage>
        <taxon>Eukaryota</taxon>
        <taxon>Metazoa</taxon>
        <taxon>Ecdysozoa</taxon>
        <taxon>Nematoda</taxon>
        <taxon>Chromadorea</taxon>
        <taxon>Rhabditida</taxon>
        <taxon>Spirurina</taxon>
        <taxon>Ascaridomorpha</taxon>
        <taxon>Ascaridoidea</taxon>
        <taxon>Toxocaridae</taxon>
        <taxon>Toxocara</taxon>
    </lineage>
</organism>
<sequence length="308" mass="35268">LVAARVHICYLIRSLLNADAIINERIFERRDSLSANGSVIPNEHMNVLYEILLDRHVDVSASVRSEVLKGISIIQDESHDFFSRQRANDQSTPLEILRRHFRDESSDCQLVAVKTISVVAKEEIELMVEMALGNAETKVLRAALSRLAKDVDLKALSITQRMELLKSMMLSGEPVIQSDALNEMLSEWLDEASGRDSVSEEDSVWDTAEYCFAPARLLRFLEPLNEEKTAHDLMVIAFRRCRKNLLMQNAEVHEFVKTLTVLEQANAVFIWRCMLDFCKSESTSEADWIECRYRLLPTLHTFCDFVTK</sequence>
<dbReference type="Proteomes" id="UP000050794">
    <property type="component" value="Unassembled WGS sequence"/>
</dbReference>
<dbReference type="InterPro" id="IPR027165">
    <property type="entry name" value="CND3"/>
</dbReference>
<dbReference type="AlphaFoldDB" id="A0A183U135"/>
<dbReference type="PANTHER" id="PTHR14418:SF5">
    <property type="entry name" value="CONDENSIN COMPLEX SUBUNIT 3"/>
    <property type="match status" value="1"/>
</dbReference>
<protein>
    <submittedName>
        <fullName evidence="2">Cnd3 domain-containing protein</fullName>
    </submittedName>
</protein>
<proteinExistence type="predicted"/>
<evidence type="ECO:0000313" key="2">
    <source>
        <dbReference type="WBParaSite" id="TCNE_0000220501-mRNA-1"/>
    </source>
</evidence>
<dbReference type="GO" id="GO:0000793">
    <property type="term" value="C:condensed chromosome"/>
    <property type="evidence" value="ECO:0007669"/>
    <property type="project" value="TreeGrafter"/>
</dbReference>
<name>A0A183U135_TOXCA</name>
<dbReference type="GO" id="GO:0007076">
    <property type="term" value="P:mitotic chromosome condensation"/>
    <property type="evidence" value="ECO:0007669"/>
    <property type="project" value="InterPro"/>
</dbReference>
<dbReference type="SUPFAM" id="SSF48371">
    <property type="entry name" value="ARM repeat"/>
    <property type="match status" value="1"/>
</dbReference>
<dbReference type="GO" id="GO:0000796">
    <property type="term" value="C:condensin complex"/>
    <property type="evidence" value="ECO:0007669"/>
    <property type="project" value="InterPro"/>
</dbReference>
<dbReference type="InterPro" id="IPR016024">
    <property type="entry name" value="ARM-type_fold"/>
</dbReference>
<evidence type="ECO:0000313" key="1">
    <source>
        <dbReference type="Proteomes" id="UP000050794"/>
    </source>
</evidence>
<dbReference type="GO" id="GO:0005737">
    <property type="term" value="C:cytoplasm"/>
    <property type="evidence" value="ECO:0007669"/>
    <property type="project" value="TreeGrafter"/>
</dbReference>
<dbReference type="PANTHER" id="PTHR14418">
    <property type="entry name" value="CONDENSIN COMPLEX SUBUNIT 3-RELATED"/>
    <property type="match status" value="1"/>
</dbReference>
<accession>A0A183U135</accession>
<dbReference type="WBParaSite" id="TCNE_0000220501-mRNA-1">
    <property type="protein sequence ID" value="TCNE_0000220501-mRNA-1"/>
    <property type="gene ID" value="TCNE_0000220501"/>
</dbReference>
<reference evidence="2" key="1">
    <citation type="submission" date="2016-06" db="UniProtKB">
        <authorList>
            <consortium name="WormBaseParasite"/>
        </authorList>
    </citation>
    <scope>IDENTIFICATION</scope>
</reference>
<keyword evidence="1" id="KW-1185">Reference proteome</keyword>